<dbReference type="Proteomes" id="UP000549009">
    <property type="component" value="Unassembled WGS sequence"/>
</dbReference>
<dbReference type="EMBL" id="JACHJD010000021">
    <property type="protein sequence ID" value="MBB5108818.1"/>
    <property type="molecule type" value="Genomic_DNA"/>
</dbReference>
<keyword evidence="1" id="KW-0418">Kinase</keyword>
<dbReference type="GO" id="GO:0016301">
    <property type="term" value="F:kinase activity"/>
    <property type="evidence" value="ECO:0007669"/>
    <property type="project" value="UniProtKB-KW"/>
</dbReference>
<sequence>MRGGILPRRRATETLANVRKHAQTSVVCVHLDYSGRDSLKISDDGAGFNAENAQAGR</sequence>
<reference evidence="1 2" key="1">
    <citation type="submission" date="2020-08" db="EMBL/GenBank/DDBJ databases">
        <title>Genomic Encyclopedia of Type Strains, Phase III (KMG-III): the genomes of soil and plant-associated and newly described type strains.</title>
        <authorList>
            <person name="Whitman W."/>
        </authorList>
    </citation>
    <scope>NUCLEOTIDE SEQUENCE [LARGE SCALE GENOMIC DNA]</scope>
    <source>
        <strain evidence="1 2">CECT 3146</strain>
    </source>
</reference>
<proteinExistence type="predicted"/>
<protein>
    <submittedName>
        <fullName evidence="1">Signal transduction histidine kinase</fullName>
    </submittedName>
</protein>
<evidence type="ECO:0000313" key="1">
    <source>
        <dbReference type="EMBL" id="MBB5108818.1"/>
    </source>
</evidence>
<name>A0A7W8B5A0_STRST</name>
<organism evidence="1 2">
    <name type="scientific">Streptomyces spectabilis</name>
    <dbReference type="NCBI Taxonomy" id="68270"/>
    <lineage>
        <taxon>Bacteria</taxon>
        <taxon>Bacillati</taxon>
        <taxon>Actinomycetota</taxon>
        <taxon>Actinomycetes</taxon>
        <taxon>Kitasatosporales</taxon>
        <taxon>Streptomycetaceae</taxon>
        <taxon>Streptomyces</taxon>
    </lineage>
</organism>
<dbReference type="AlphaFoldDB" id="A0A7W8B5A0"/>
<accession>A0A7W8B5A0</accession>
<dbReference type="InterPro" id="IPR036890">
    <property type="entry name" value="HATPase_C_sf"/>
</dbReference>
<dbReference type="Gene3D" id="3.30.565.10">
    <property type="entry name" value="Histidine kinase-like ATPase, C-terminal domain"/>
    <property type="match status" value="1"/>
</dbReference>
<keyword evidence="2" id="KW-1185">Reference proteome</keyword>
<keyword evidence="1" id="KW-0808">Transferase</keyword>
<gene>
    <name evidence="1" type="ORF">FHS40_007944</name>
</gene>
<evidence type="ECO:0000313" key="2">
    <source>
        <dbReference type="Proteomes" id="UP000549009"/>
    </source>
</evidence>
<dbReference type="SUPFAM" id="SSF55874">
    <property type="entry name" value="ATPase domain of HSP90 chaperone/DNA topoisomerase II/histidine kinase"/>
    <property type="match status" value="1"/>
</dbReference>
<comment type="caution">
    <text evidence="1">The sequence shown here is derived from an EMBL/GenBank/DDBJ whole genome shotgun (WGS) entry which is preliminary data.</text>
</comment>